<gene>
    <name evidence="2" type="ORF">SAMN05660209_04999</name>
</gene>
<evidence type="ECO:0000313" key="3">
    <source>
        <dbReference type="Proteomes" id="UP000198921"/>
    </source>
</evidence>
<accession>A0A1H3R2C9</accession>
<keyword evidence="1" id="KW-1133">Transmembrane helix</keyword>
<protein>
    <submittedName>
        <fullName evidence="2">Uncharacterized protein</fullName>
    </submittedName>
</protein>
<sequence>MLRGLGVSAVVIAVGLLVPPVGWIVLYLAPVWFVVTGVLLAVRNR</sequence>
<organism evidence="2 3">
    <name type="scientific">Geodermatophilus africanus</name>
    <dbReference type="NCBI Taxonomy" id="1137993"/>
    <lineage>
        <taxon>Bacteria</taxon>
        <taxon>Bacillati</taxon>
        <taxon>Actinomycetota</taxon>
        <taxon>Actinomycetes</taxon>
        <taxon>Geodermatophilales</taxon>
        <taxon>Geodermatophilaceae</taxon>
        <taxon>Geodermatophilus</taxon>
    </lineage>
</organism>
<reference evidence="3" key="1">
    <citation type="submission" date="2016-10" db="EMBL/GenBank/DDBJ databases">
        <authorList>
            <person name="Varghese N."/>
            <person name="Submissions S."/>
        </authorList>
    </citation>
    <scope>NUCLEOTIDE SEQUENCE [LARGE SCALE GENOMIC DNA]</scope>
    <source>
        <strain evidence="3">DSM 45422</strain>
    </source>
</reference>
<proteinExistence type="predicted"/>
<keyword evidence="1" id="KW-0472">Membrane</keyword>
<dbReference type="EMBL" id="FNOT01000028">
    <property type="protein sequence ID" value="SDZ19663.1"/>
    <property type="molecule type" value="Genomic_DNA"/>
</dbReference>
<dbReference type="AlphaFoldDB" id="A0A1H3R2C9"/>
<dbReference type="RefSeq" id="WP_244522795.1">
    <property type="nucleotide sequence ID" value="NZ_FNOT01000028.1"/>
</dbReference>
<keyword evidence="3" id="KW-1185">Reference proteome</keyword>
<evidence type="ECO:0000256" key="1">
    <source>
        <dbReference type="SAM" id="Phobius"/>
    </source>
</evidence>
<dbReference type="Proteomes" id="UP000198921">
    <property type="component" value="Unassembled WGS sequence"/>
</dbReference>
<feature type="transmembrane region" description="Helical" evidence="1">
    <location>
        <begin position="20"/>
        <end position="42"/>
    </location>
</feature>
<evidence type="ECO:0000313" key="2">
    <source>
        <dbReference type="EMBL" id="SDZ19663.1"/>
    </source>
</evidence>
<name>A0A1H3R2C9_9ACTN</name>
<keyword evidence="1" id="KW-0812">Transmembrane</keyword>